<organism evidence="1 2">
    <name type="scientific">Rhizobium gallicum</name>
    <dbReference type="NCBI Taxonomy" id="56730"/>
    <lineage>
        <taxon>Bacteria</taxon>
        <taxon>Pseudomonadati</taxon>
        <taxon>Pseudomonadota</taxon>
        <taxon>Alphaproteobacteria</taxon>
        <taxon>Hyphomicrobiales</taxon>
        <taxon>Rhizobiaceae</taxon>
        <taxon>Rhizobium/Agrobacterium group</taxon>
        <taxon>Rhizobium</taxon>
    </lineage>
</organism>
<proteinExistence type="predicted"/>
<evidence type="ECO:0000313" key="1">
    <source>
        <dbReference type="EMBL" id="APO66347.1"/>
    </source>
</evidence>
<protein>
    <submittedName>
        <fullName evidence="1">Uncharacterized protein</fullName>
    </submittedName>
</protein>
<dbReference type="EMBL" id="CP017101">
    <property type="protein sequence ID" value="APO66347.1"/>
    <property type="molecule type" value="Genomic_DNA"/>
</dbReference>
<dbReference type="RefSeq" id="WP_074066630.1">
    <property type="nucleotide sequence ID" value="NZ_CP017101.1"/>
</dbReference>
<sequence length="62" mass="6517">MLEKTAKKSILVSGVGHAASGFSAPAVDGQAAHRKRSLAYGKSLYSSGDGESWLFHGTIIRL</sequence>
<dbReference type="Proteomes" id="UP000184749">
    <property type="component" value="Chromosome"/>
</dbReference>
<evidence type="ECO:0000313" key="2">
    <source>
        <dbReference type="Proteomes" id="UP000184749"/>
    </source>
</evidence>
<reference evidence="1 2" key="1">
    <citation type="submission" date="2016-09" db="EMBL/GenBank/DDBJ databases">
        <title>The complete genome sequences of Rhizobium gallicum, symbiovars gallicum and phaseoli, symbionts associated to common bean (Phaseolus vulgaris).</title>
        <authorList>
            <person name="Bustos P."/>
            <person name="Santamaria R.I."/>
            <person name="Perez-Carrascal O.M."/>
            <person name="Juarez S."/>
            <person name="Lozano L."/>
            <person name="Martinez-Flores I."/>
            <person name="Martinez-Romero E."/>
            <person name="Cevallos M."/>
            <person name="Romero D."/>
            <person name="Davila G."/>
            <person name="Gonzalez V."/>
        </authorList>
    </citation>
    <scope>NUCLEOTIDE SEQUENCE [LARGE SCALE GENOMIC DNA]</scope>
    <source>
        <strain evidence="1 2">IE4872</strain>
    </source>
</reference>
<dbReference type="AlphaFoldDB" id="A0A1L5NEK9"/>
<accession>A0A1L5NEK9</accession>
<name>A0A1L5NEK9_9HYPH</name>
<gene>
    <name evidence="1" type="ORF">IE4872_CH00689</name>
</gene>